<keyword evidence="3 9" id="KW-0812">Transmembrane</keyword>
<comment type="similarity">
    <text evidence="9">Belongs to the G-protein coupled receptor 1 family.</text>
</comment>
<dbReference type="PANTHER" id="PTHR24249:SF411">
    <property type="entry name" value="G-PROTEIN COUPLED RECEPTORS FAMILY 1 PROFILE DOMAIN-CONTAINING PROTEIN"/>
    <property type="match status" value="1"/>
</dbReference>
<comment type="subcellular location">
    <subcellularLocation>
        <location evidence="1">Cell membrane</location>
        <topology evidence="1">Multi-pass membrane protein</topology>
    </subcellularLocation>
</comment>
<dbReference type="HOGENOM" id="CLU_2055661_0_0_1"/>
<feature type="transmembrane region" description="Helical" evidence="10">
    <location>
        <begin position="73"/>
        <end position="92"/>
    </location>
</feature>
<evidence type="ECO:0000256" key="5">
    <source>
        <dbReference type="ARBA" id="ARBA00023040"/>
    </source>
</evidence>
<evidence type="ECO:0000313" key="13">
    <source>
        <dbReference type="Proteomes" id="UP000009022"/>
    </source>
</evidence>
<proteinExistence type="inferred from homology"/>
<evidence type="ECO:0000256" key="9">
    <source>
        <dbReference type="RuleBase" id="RU000688"/>
    </source>
</evidence>
<evidence type="ECO:0000256" key="8">
    <source>
        <dbReference type="ARBA" id="ARBA00023224"/>
    </source>
</evidence>
<dbReference type="RefSeq" id="XP_002115460.1">
    <property type="nucleotide sequence ID" value="XM_002115424.1"/>
</dbReference>
<dbReference type="EMBL" id="DS985251">
    <property type="protein sequence ID" value="EDV21823.1"/>
    <property type="molecule type" value="Genomic_DNA"/>
</dbReference>
<dbReference type="GeneID" id="6756904"/>
<evidence type="ECO:0000256" key="3">
    <source>
        <dbReference type="ARBA" id="ARBA00022692"/>
    </source>
</evidence>
<dbReference type="GO" id="GO:0004930">
    <property type="term" value="F:G protein-coupled receptor activity"/>
    <property type="evidence" value="ECO:0000318"/>
    <property type="project" value="GO_Central"/>
</dbReference>
<dbReference type="KEGG" id="tad:TRIADDRAFT_29468"/>
<dbReference type="CTD" id="6756904"/>
<dbReference type="InterPro" id="IPR000276">
    <property type="entry name" value="GPCR_Rhodpsn"/>
</dbReference>
<keyword evidence="2" id="KW-1003">Cell membrane</keyword>
<dbReference type="Pfam" id="PF00001">
    <property type="entry name" value="7tm_1"/>
    <property type="match status" value="1"/>
</dbReference>
<dbReference type="AlphaFoldDB" id="B3S5J7"/>
<dbReference type="PANTHER" id="PTHR24249">
    <property type="entry name" value="HISTAMINE RECEPTOR-RELATED G-PROTEIN COUPLED RECEPTOR"/>
    <property type="match status" value="1"/>
</dbReference>
<dbReference type="Gene3D" id="1.20.1070.10">
    <property type="entry name" value="Rhodopsin 7-helix transmembrane proteins"/>
    <property type="match status" value="1"/>
</dbReference>
<sequence>MQLFTLILITIISVGANFFNLVIIYNSPALWSINNCLLTALTITDFLTGLIVMPCAISALLQGSDAILCKIQGFLVTLFNGASLVMATAVSVDRCSAVYNPYNYLSDLRASRYAISIAAV</sequence>
<evidence type="ECO:0000256" key="2">
    <source>
        <dbReference type="ARBA" id="ARBA00022475"/>
    </source>
</evidence>
<dbReference type="CDD" id="cd00637">
    <property type="entry name" value="7tm_classA_rhodopsin-like"/>
    <property type="match status" value="1"/>
</dbReference>
<evidence type="ECO:0000313" key="12">
    <source>
        <dbReference type="EMBL" id="EDV21823.1"/>
    </source>
</evidence>
<dbReference type="GO" id="GO:0007186">
    <property type="term" value="P:G protein-coupled receptor signaling pathway"/>
    <property type="evidence" value="ECO:0000318"/>
    <property type="project" value="GO_Central"/>
</dbReference>
<evidence type="ECO:0000256" key="4">
    <source>
        <dbReference type="ARBA" id="ARBA00022989"/>
    </source>
</evidence>
<dbReference type="PROSITE" id="PS50262">
    <property type="entry name" value="G_PROTEIN_RECEP_F1_2"/>
    <property type="match status" value="1"/>
</dbReference>
<protein>
    <recommendedName>
        <fullName evidence="11">G-protein coupled receptors family 1 profile domain-containing protein</fullName>
    </recommendedName>
</protein>
<keyword evidence="7 9" id="KW-0675">Receptor</keyword>
<dbReference type="InterPro" id="IPR050569">
    <property type="entry name" value="TAAR"/>
</dbReference>
<reference evidence="12 13" key="1">
    <citation type="journal article" date="2008" name="Nature">
        <title>The Trichoplax genome and the nature of placozoans.</title>
        <authorList>
            <person name="Srivastava M."/>
            <person name="Begovic E."/>
            <person name="Chapman J."/>
            <person name="Putnam N.H."/>
            <person name="Hellsten U."/>
            <person name="Kawashima T."/>
            <person name="Kuo A."/>
            <person name="Mitros T."/>
            <person name="Salamov A."/>
            <person name="Carpenter M.L."/>
            <person name="Signorovitch A.Y."/>
            <person name="Moreno M.A."/>
            <person name="Kamm K."/>
            <person name="Grimwood J."/>
            <person name="Schmutz J."/>
            <person name="Shapiro H."/>
            <person name="Grigoriev I.V."/>
            <person name="Buss L.W."/>
            <person name="Schierwater B."/>
            <person name="Dellaporta S.L."/>
            <person name="Rokhsar D.S."/>
        </authorList>
    </citation>
    <scope>NUCLEOTIDE SEQUENCE [LARGE SCALE GENOMIC DNA]</scope>
    <source>
        <strain evidence="12 13">Grell-BS-1999</strain>
    </source>
</reference>
<dbReference type="Proteomes" id="UP000009022">
    <property type="component" value="Unassembled WGS sequence"/>
</dbReference>
<evidence type="ECO:0000256" key="1">
    <source>
        <dbReference type="ARBA" id="ARBA00004651"/>
    </source>
</evidence>
<dbReference type="PRINTS" id="PR00237">
    <property type="entry name" value="GPCRRHODOPSN"/>
</dbReference>
<evidence type="ECO:0000259" key="11">
    <source>
        <dbReference type="PROSITE" id="PS50262"/>
    </source>
</evidence>
<keyword evidence="13" id="KW-1185">Reference proteome</keyword>
<dbReference type="OrthoDB" id="6022667at2759"/>
<dbReference type="GO" id="GO:0005886">
    <property type="term" value="C:plasma membrane"/>
    <property type="evidence" value="ECO:0000318"/>
    <property type="project" value="GO_Central"/>
</dbReference>
<dbReference type="InParanoid" id="B3S5J7"/>
<gene>
    <name evidence="12" type="ORF">TRIADDRAFT_29468</name>
</gene>
<evidence type="ECO:0000256" key="6">
    <source>
        <dbReference type="ARBA" id="ARBA00023136"/>
    </source>
</evidence>
<dbReference type="PhylomeDB" id="B3S5J7"/>
<dbReference type="PROSITE" id="PS00237">
    <property type="entry name" value="G_PROTEIN_RECEP_F1_1"/>
    <property type="match status" value="1"/>
</dbReference>
<keyword evidence="5 9" id="KW-0297">G-protein coupled receptor</keyword>
<name>B3S5J7_TRIAD</name>
<organism evidence="12 13">
    <name type="scientific">Trichoplax adhaerens</name>
    <name type="common">Trichoplax reptans</name>
    <dbReference type="NCBI Taxonomy" id="10228"/>
    <lineage>
        <taxon>Eukaryota</taxon>
        <taxon>Metazoa</taxon>
        <taxon>Placozoa</taxon>
        <taxon>Uniplacotomia</taxon>
        <taxon>Trichoplacea</taxon>
        <taxon>Trichoplacidae</taxon>
        <taxon>Trichoplax</taxon>
    </lineage>
</organism>
<feature type="transmembrane region" description="Helical" evidence="10">
    <location>
        <begin position="37"/>
        <end position="61"/>
    </location>
</feature>
<dbReference type="InterPro" id="IPR017452">
    <property type="entry name" value="GPCR_Rhodpsn_7TM"/>
</dbReference>
<accession>B3S5J7</accession>
<feature type="non-terminal residue" evidence="12">
    <location>
        <position position="120"/>
    </location>
</feature>
<keyword evidence="4 10" id="KW-1133">Transmembrane helix</keyword>
<dbReference type="SUPFAM" id="SSF81321">
    <property type="entry name" value="Family A G protein-coupled receptor-like"/>
    <property type="match status" value="1"/>
</dbReference>
<evidence type="ECO:0000256" key="10">
    <source>
        <dbReference type="SAM" id="Phobius"/>
    </source>
</evidence>
<feature type="domain" description="G-protein coupled receptors family 1 profile" evidence="11">
    <location>
        <begin position="16"/>
        <end position="120"/>
    </location>
</feature>
<keyword evidence="8 9" id="KW-0807">Transducer</keyword>
<keyword evidence="6 10" id="KW-0472">Membrane</keyword>
<evidence type="ECO:0000256" key="7">
    <source>
        <dbReference type="ARBA" id="ARBA00023170"/>
    </source>
</evidence>
<feature type="transmembrane region" description="Helical" evidence="10">
    <location>
        <begin position="7"/>
        <end position="25"/>
    </location>
</feature>